<comment type="similarity">
    <text evidence="7">Belongs to the chloroperoxidase family.</text>
</comment>
<keyword evidence="5" id="KW-0560">Oxidoreductase</keyword>
<evidence type="ECO:0000256" key="6">
    <source>
        <dbReference type="ARBA" id="ARBA00023004"/>
    </source>
</evidence>
<dbReference type="InterPro" id="IPR036851">
    <property type="entry name" value="Chloroperoxidase-like_sf"/>
</dbReference>
<gene>
    <name evidence="10" type="ORF">E8E12_002152</name>
</gene>
<proteinExistence type="inferred from homology"/>
<dbReference type="InterPro" id="IPR000028">
    <property type="entry name" value="Chloroperoxidase"/>
</dbReference>
<feature type="signal peptide" evidence="8">
    <location>
        <begin position="1"/>
        <end position="20"/>
    </location>
</feature>
<organism evidence="10 11">
    <name type="scientific">Didymella heteroderae</name>
    <dbReference type="NCBI Taxonomy" id="1769908"/>
    <lineage>
        <taxon>Eukaryota</taxon>
        <taxon>Fungi</taxon>
        <taxon>Dikarya</taxon>
        <taxon>Ascomycota</taxon>
        <taxon>Pezizomycotina</taxon>
        <taxon>Dothideomycetes</taxon>
        <taxon>Pleosporomycetidae</taxon>
        <taxon>Pleosporales</taxon>
        <taxon>Pleosporineae</taxon>
        <taxon>Didymellaceae</taxon>
        <taxon>Didymella</taxon>
    </lineage>
</organism>
<dbReference type="PANTHER" id="PTHR33577:SF1">
    <property type="entry name" value="HEME HALOPEROXIDASE FAMILY PROFILE DOMAIN-CONTAINING PROTEIN"/>
    <property type="match status" value="1"/>
</dbReference>
<name>A0A9P4WHW2_9PLEO</name>
<keyword evidence="3" id="KW-0349">Heme</keyword>
<keyword evidence="6" id="KW-0408">Iron</keyword>
<dbReference type="GO" id="GO:0004601">
    <property type="term" value="F:peroxidase activity"/>
    <property type="evidence" value="ECO:0007669"/>
    <property type="project" value="UniProtKB-KW"/>
</dbReference>
<evidence type="ECO:0000256" key="1">
    <source>
        <dbReference type="ARBA" id="ARBA00001970"/>
    </source>
</evidence>
<evidence type="ECO:0000256" key="4">
    <source>
        <dbReference type="ARBA" id="ARBA00022723"/>
    </source>
</evidence>
<keyword evidence="11" id="KW-1185">Reference proteome</keyword>
<comment type="cofactor">
    <cofactor evidence="1">
        <name>heme b</name>
        <dbReference type="ChEBI" id="CHEBI:60344"/>
    </cofactor>
</comment>
<evidence type="ECO:0000256" key="8">
    <source>
        <dbReference type="SAM" id="SignalP"/>
    </source>
</evidence>
<dbReference type="Gene3D" id="1.10.489.10">
    <property type="entry name" value="Chloroperoxidase-like"/>
    <property type="match status" value="1"/>
</dbReference>
<evidence type="ECO:0000256" key="2">
    <source>
        <dbReference type="ARBA" id="ARBA00022559"/>
    </source>
</evidence>
<sequence>MKVSILCSATLFTCVTFAFPANLLKGDISEATLAEITSLTETITRNLETKRQGGHVKRAFSAEAQRISTTGDRRYIAPGSNDLRGPCPGLNAMANHGYLPRNGISTITQMTTAANEVFGMGLDLSAFLAVYSAIMAGDLTSFSIGGKPKSSGLLGGVTSSLGLLGEAQGLSASHNRFEHDGSPLRADLYSTGDPVSLNLGQLEQLLSMPLGPNGIDSSVMTAFRLERVRHSIATNGHYFAGPVTFFALNPATYLFTYRFFANHTAENPEGYLDAQTLMTFEGVTRENGNYKWSPGRERIPENWYRRLIGDEYTIPAFTAEAVGTELANPELIRLGGNTGQPNTFTGVDIDDLTGNVLNAQTLLEGNNIMCLAFASALQASPDILGGLVGNALVAVQKLTDALNPIFASLNCPEITKYDATLFKAFPGAGSGL</sequence>
<reference evidence="10" key="1">
    <citation type="submission" date="2019-04" db="EMBL/GenBank/DDBJ databases">
        <title>Sequencing of skin fungus with MAO and IRED activity.</title>
        <authorList>
            <person name="Marsaioli A.J."/>
            <person name="Bonatto J.M.C."/>
            <person name="Reis Junior O."/>
        </authorList>
    </citation>
    <scope>NUCLEOTIDE SEQUENCE</scope>
    <source>
        <strain evidence="10">28M1</strain>
    </source>
</reference>
<dbReference type="SUPFAM" id="SSF47571">
    <property type="entry name" value="Cloroperoxidase"/>
    <property type="match status" value="1"/>
</dbReference>
<evidence type="ECO:0000259" key="9">
    <source>
        <dbReference type="PROSITE" id="PS51405"/>
    </source>
</evidence>
<comment type="caution">
    <text evidence="10">The sequence shown here is derived from an EMBL/GenBank/DDBJ whole genome shotgun (WGS) entry which is preliminary data.</text>
</comment>
<dbReference type="PANTHER" id="PTHR33577">
    <property type="entry name" value="STERIGMATOCYSTIN BIOSYNTHESIS PEROXIDASE STCC-RELATED"/>
    <property type="match status" value="1"/>
</dbReference>
<feature type="domain" description="Heme haloperoxidase family profile" evidence="9">
    <location>
        <begin position="71"/>
        <end position="319"/>
    </location>
</feature>
<dbReference type="GO" id="GO:0046872">
    <property type="term" value="F:metal ion binding"/>
    <property type="evidence" value="ECO:0007669"/>
    <property type="project" value="UniProtKB-KW"/>
</dbReference>
<evidence type="ECO:0000256" key="7">
    <source>
        <dbReference type="ARBA" id="ARBA00025795"/>
    </source>
</evidence>
<dbReference type="EMBL" id="SWKV01000094">
    <property type="protein sequence ID" value="KAF3032714.1"/>
    <property type="molecule type" value="Genomic_DNA"/>
</dbReference>
<dbReference type="Proteomes" id="UP000758155">
    <property type="component" value="Unassembled WGS sequence"/>
</dbReference>
<keyword evidence="4" id="KW-0479">Metal-binding</keyword>
<evidence type="ECO:0000313" key="10">
    <source>
        <dbReference type="EMBL" id="KAF3032714.1"/>
    </source>
</evidence>
<dbReference type="OrthoDB" id="407298at2759"/>
<feature type="chain" id="PRO_5040202245" description="Heme haloperoxidase family profile domain-containing protein" evidence="8">
    <location>
        <begin position="21"/>
        <end position="432"/>
    </location>
</feature>
<dbReference type="Pfam" id="PF01328">
    <property type="entry name" value="Peroxidase_2"/>
    <property type="match status" value="1"/>
</dbReference>
<evidence type="ECO:0000313" key="11">
    <source>
        <dbReference type="Proteomes" id="UP000758155"/>
    </source>
</evidence>
<dbReference type="PROSITE" id="PS51405">
    <property type="entry name" value="HEME_HALOPEROXIDASE"/>
    <property type="match status" value="1"/>
</dbReference>
<evidence type="ECO:0000256" key="5">
    <source>
        <dbReference type="ARBA" id="ARBA00023002"/>
    </source>
</evidence>
<evidence type="ECO:0000256" key="3">
    <source>
        <dbReference type="ARBA" id="ARBA00022617"/>
    </source>
</evidence>
<keyword evidence="2" id="KW-0575">Peroxidase</keyword>
<dbReference type="AlphaFoldDB" id="A0A9P4WHW2"/>
<keyword evidence="8" id="KW-0732">Signal</keyword>
<protein>
    <recommendedName>
        <fullName evidence="9">Heme haloperoxidase family profile domain-containing protein</fullName>
    </recommendedName>
</protein>
<accession>A0A9P4WHW2</accession>